<name>A0A2M6YBV2_9BACT</name>
<accession>A0A2M6YBV2</accession>
<evidence type="ECO:0000313" key="3">
    <source>
        <dbReference type="Proteomes" id="UP000229896"/>
    </source>
</evidence>
<keyword evidence="1" id="KW-0812">Transmembrane</keyword>
<dbReference type="EMBL" id="PEXI01000080">
    <property type="protein sequence ID" value="PIU24154.1"/>
    <property type="molecule type" value="Genomic_DNA"/>
</dbReference>
<keyword evidence="1" id="KW-0472">Membrane</keyword>
<protein>
    <recommendedName>
        <fullName evidence="4">Glycosyltransferase RgtA/B/C/D-like domain-containing protein</fullName>
    </recommendedName>
</protein>
<feature type="transmembrane region" description="Helical" evidence="1">
    <location>
        <begin position="284"/>
        <end position="301"/>
    </location>
</feature>
<comment type="caution">
    <text evidence="2">The sequence shown here is derived from an EMBL/GenBank/DDBJ whole genome shotgun (WGS) entry which is preliminary data.</text>
</comment>
<feature type="transmembrane region" description="Helical" evidence="1">
    <location>
        <begin position="355"/>
        <end position="373"/>
    </location>
</feature>
<reference evidence="3" key="1">
    <citation type="submission" date="2017-09" db="EMBL/GenBank/DDBJ databases">
        <title>Depth-based differentiation of microbial function through sediment-hosted aquifers and enrichment of novel symbionts in the deep terrestrial subsurface.</title>
        <authorList>
            <person name="Probst A.J."/>
            <person name="Ladd B."/>
            <person name="Jarett J.K."/>
            <person name="Geller-Mcgrath D.E."/>
            <person name="Sieber C.M.K."/>
            <person name="Emerson J.B."/>
            <person name="Anantharaman K."/>
            <person name="Thomas B.C."/>
            <person name="Malmstrom R."/>
            <person name="Stieglmeier M."/>
            <person name="Klingl A."/>
            <person name="Woyke T."/>
            <person name="Ryan C.M."/>
            <person name="Banfield J.F."/>
        </authorList>
    </citation>
    <scope>NUCLEOTIDE SEQUENCE [LARGE SCALE GENOMIC DNA]</scope>
</reference>
<keyword evidence="1" id="KW-1133">Transmembrane helix</keyword>
<evidence type="ECO:0000313" key="2">
    <source>
        <dbReference type="EMBL" id="PIU24154.1"/>
    </source>
</evidence>
<proteinExistence type="predicted"/>
<feature type="transmembrane region" description="Helical" evidence="1">
    <location>
        <begin position="308"/>
        <end position="335"/>
    </location>
</feature>
<feature type="transmembrane region" description="Helical" evidence="1">
    <location>
        <begin position="212"/>
        <end position="235"/>
    </location>
</feature>
<dbReference type="Proteomes" id="UP000229896">
    <property type="component" value="Unassembled WGS sequence"/>
</dbReference>
<evidence type="ECO:0008006" key="4">
    <source>
        <dbReference type="Google" id="ProtNLM"/>
    </source>
</evidence>
<feature type="transmembrane region" description="Helical" evidence="1">
    <location>
        <begin position="131"/>
        <end position="155"/>
    </location>
</feature>
<dbReference type="AlphaFoldDB" id="A0A2M6YBV2"/>
<gene>
    <name evidence="2" type="ORF">COT12_02545</name>
</gene>
<feature type="transmembrane region" description="Helical" evidence="1">
    <location>
        <begin position="94"/>
        <end position="111"/>
    </location>
</feature>
<organism evidence="2 3">
    <name type="scientific">Candidatus Berkelbacteria bacterium CG08_land_8_20_14_0_20_39_8</name>
    <dbReference type="NCBI Taxonomy" id="1974511"/>
    <lineage>
        <taxon>Bacteria</taxon>
        <taxon>Candidatus Berkelbacteria</taxon>
    </lineage>
</organism>
<sequence>MKSKNSKIIYLLQKYWPFFGYLLISLILLFPILIQSGVPFKYDWSWPLFSMSQFWHQVFDFDNFGLLTIANKYLELFFGLSSIIHLSPSISIKLFLLAIHTLAGFGFYQFLRHRGVSKFVSFIAGIAYAFSPYIFIRTIVGFTTSLVAYAILPFFVDRFVNIEKKKIIDFVILGFFITFIFCQIQAGILVSIFLTFWFLLPQADIKYFSKLGRIFFMIFVATVINLPWIIIYLFARSQNSLPQASSVTTLNFIASLPHSLARTLMLSDHHITYIFFNVLDKMPFIFVSFGIVYLLAVFSLFDQKNRQLVLSIIIPTVLILPFSIGPTSIFTGIYIFVYNHFSPLAVFRETYHFEFWLSFALIPAFAFGLNWLFVKVKNNLWISVIRVISVFLVLAIIAQYFSFNYFQRFSLQQIPEQYGQLNNFLKTSGSCKKIYYPPSLGFIYFKDDLTADAANTDLIAKLIGVPYITDAASVLSFENSEIYLRNQLTSHFLDTSDNGEFAEIFAASSADCLIVRNDLLSNFYLDAKINLETNYAIRQKWIGETDMLALAKSKKNLELIKQFGDNIYIFKNSKSENQNSNEFKNSKIETIQQNDGSQALPLADWANEHNYYHDGWIRGRYAFWRKEIFADLLQDFIYTTKDGAILSHQSDQNLSGELLIRYLDGGNAGEVGIKIQDSEYRIQKNPGEEKFVVKDLGNVSVKKGEIISTKNISGENAIADLIIK</sequence>
<evidence type="ECO:0000256" key="1">
    <source>
        <dbReference type="SAM" id="Phobius"/>
    </source>
</evidence>
<feature type="transmembrane region" description="Helical" evidence="1">
    <location>
        <begin position="167"/>
        <end position="200"/>
    </location>
</feature>
<feature type="transmembrane region" description="Helical" evidence="1">
    <location>
        <begin position="15"/>
        <end position="34"/>
    </location>
</feature>
<feature type="transmembrane region" description="Helical" evidence="1">
    <location>
        <begin position="380"/>
        <end position="401"/>
    </location>
</feature>